<dbReference type="RefSeq" id="WP_083559951.1">
    <property type="nucleotide sequence ID" value="NZ_AQQV01000001.1"/>
</dbReference>
<dbReference type="Proteomes" id="UP000192342">
    <property type="component" value="Unassembled WGS sequence"/>
</dbReference>
<protein>
    <recommendedName>
        <fullName evidence="3">Polysaccharide export protein N-terminal domain-containing protein</fullName>
    </recommendedName>
</protein>
<keyword evidence="1 2" id="KW-0732">Signal</keyword>
<evidence type="ECO:0000259" key="3">
    <source>
        <dbReference type="Pfam" id="PF02563"/>
    </source>
</evidence>
<dbReference type="PANTHER" id="PTHR33619:SF3">
    <property type="entry name" value="POLYSACCHARIDE EXPORT PROTEIN GFCE-RELATED"/>
    <property type="match status" value="1"/>
</dbReference>
<evidence type="ECO:0000313" key="4">
    <source>
        <dbReference type="EMBL" id="ORE89120.1"/>
    </source>
</evidence>
<comment type="caution">
    <text evidence="4">The sequence shown here is derived from an EMBL/GenBank/DDBJ whole genome shotgun (WGS) entry which is preliminary data.</text>
</comment>
<dbReference type="Gene3D" id="3.10.560.10">
    <property type="entry name" value="Outer membrane lipoprotein wza domain like"/>
    <property type="match status" value="1"/>
</dbReference>
<dbReference type="Gene3D" id="3.30.1950.10">
    <property type="entry name" value="wza like domain"/>
    <property type="match status" value="1"/>
</dbReference>
<organism evidence="4 5">
    <name type="scientific">Oceanococcus atlanticus</name>
    <dbReference type="NCBI Taxonomy" id="1317117"/>
    <lineage>
        <taxon>Bacteria</taxon>
        <taxon>Pseudomonadati</taxon>
        <taxon>Pseudomonadota</taxon>
        <taxon>Gammaproteobacteria</taxon>
        <taxon>Chromatiales</taxon>
        <taxon>Oceanococcaceae</taxon>
        <taxon>Oceanococcus</taxon>
    </lineage>
</organism>
<evidence type="ECO:0000313" key="5">
    <source>
        <dbReference type="Proteomes" id="UP000192342"/>
    </source>
</evidence>
<feature type="domain" description="Polysaccharide export protein N-terminal" evidence="3">
    <location>
        <begin position="46"/>
        <end position="118"/>
    </location>
</feature>
<dbReference type="OrthoDB" id="9808421at2"/>
<name>A0A1Y1SI98_9GAMM</name>
<reference evidence="4 5" key="1">
    <citation type="submission" date="2013-04" db="EMBL/GenBank/DDBJ databases">
        <title>Oceanococcus atlanticus 22II-S10r2 Genome Sequencing.</title>
        <authorList>
            <person name="Lai Q."/>
            <person name="Li G."/>
            <person name="Shao Z."/>
        </authorList>
    </citation>
    <scope>NUCLEOTIDE SEQUENCE [LARGE SCALE GENOMIC DNA]</scope>
    <source>
        <strain evidence="4 5">22II-S10r2</strain>
    </source>
</reference>
<dbReference type="Pfam" id="PF02563">
    <property type="entry name" value="Poly_export"/>
    <property type="match status" value="1"/>
</dbReference>
<dbReference type="InterPro" id="IPR049712">
    <property type="entry name" value="Poly_export"/>
</dbReference>
<dbReference type="STRING" id="1317117.ATO7_04555"/>
<feature type="signal peptide" evidence="2">
    <location>
        <begin position="1"/>
        <end position="19"/>
    </location>
</feature>
<dbReference type="EMBL" id="AQQV01000001">
    <property type="protein sequence ID" value="ORE89120.1"/>
    <property type="molecule type" value="Genomic_DNA"/>
</dbReference>
<evidence type="ECO:0000256" key="1">
    <source>
        <dbReference type="ARBA" id="ARBA00022729"/>
    </source>
</evidence>
<proteinExistence type="predicted"/>
<feature type="chain" id="PRO_5013050440" description="Polysaccharide export protein N-terminal domain-containing protein" evidence="2">
    <location>
        <begin position="20"/>
        <end position="196"/>
    </location>
</feature>
<accession>A0A1Y1SI98</accession>
<sequence>MPFKTTSLLAALASCVALLAGCAGTPPPPSQTATSQAAPSSSFQAAVYRLNIGDRVQIKVFQESDLSGDFTIESDGKINYPLLGRVPVSGTTTADLERSIKKGLAQGFLVSPDVRATVVAYKPIFVGGEVKSPGEYPFTPGLTAQQAATVAGGLTRFAAEKYYIQRNASGPDQRFRATPDTFVYPGDIVTIEERLF</sequence>
<evidence type="ECO:0000256" key="2">
    <source>
        <dbReference type="SAM" id="SignalP"/>
    </source>
</evidence>
<dbReference type="PANTHER" id="PTHR33619">
    <property type="entry name" value="POLYSACCHARIDE EXPORT PROTEIN GFCE-RELATED"/>
    <property type="match status" value="1"/>
</dbReference>
<dbReference type="PROSITE" id="PS51257">
    <property type="entry name" value="PROKAR_LIPOPROTEIN"/>
    <property type="match status" value="1"/>
</dbReference>
<dbReference type="AlphaFoldDB" id="A0A1Y1SI98"/>
<dbReference type="GO" id="GO:0015159">
    <property type="term" value="F:polysaccharide transmembrane transporter activity"/>
    <property type="evidence" value="ECO:0007669"/>
    <property type="project" value="InterPro"/>
</dbReference>
<dbReference type="InterPro" id="IPR003715">
    <property type="entry name" value="Poly_export_N"/>
</dbReference>
<gene>
    <name evidence="4" type="ORF">ATO7_04555</name>
</gene>
<keyword evidence="5" id="KW-1185">Reference proteome</keyword>